<keyword evidence="2" id="KW-1185">Reference proteome</keyword>
<dbReference type="Proteomes" id="UP001241377">
    <property type="component" value="Unassembled WGS sequence"/>
</dbReference>
<sequence length="429" mass="46689">MTPIDTSVDRLTTFPSAFPEEVERGQVNQVISSLFNKVRSRFVPSIPTANADDFSEPAPRGYDGSEAANQDDHLAIVGSPPVPNLGKGQNTKRPSVGPTPVPLNLARGTRANSVRSTPSNPASPTNKFLFKPNPSDSHSLLGLGLQDIDATSLPGRAPSSVGEDGRSDPPSLPISIQTRDLSLNRPPLARNISSRAPAPAPPLVSTTPVIRTHDYALVHQLHRQPQSSLDGRHTPEGHPIPAMSHSRRSGNQDSHNSYHRKHASLSSVNRFRKSSLTGSVLSLSPSSTSLSMMNQVDDRWGFSAVPGFPIADDVRSIRTIDIPSSATPAFSSPAVNGTTSREYERRNSTTNPSVTKIIRRLRGEGLSKNYWMADENCKECYDCKSLFTTWRRKHHCRICGQIFCSRCAPNIIKGKSPGLDQHVDMENSS</sequence>
<name>A0ACC2W940_9TREE</name>
<comment type="caution">
    <text evidence="1">The sequence shown here is derived from an EMBL/GenBank/DDBJ whole genome shotgun (WGS) entry which is preliminary data.</text>
</comment>
<gene>
    <name evidence="1" type="ORF">QFC19_002511</name>
</gene>
<protein>
    <submittedName>
        <fullName evidence="1">Uncharacterized protein</fullName>
    </submittedName>
</protein>
<proteinExistence type="predicted"/>
<accession>A0ACC2W940</accession>
<evidence type="ECO:0000313" key="1">
    <source>
        <dbReference type="EMBL" id="KAJ9108263.1"/>
    </source>
</evidence>
<dbReference type="EMBL" id="JASBWR010000021">
    <property type="protein sequence ID" value="KAJ9108263.1"/>
    <property type="molecule type" value="Genomic_DNA"/>
</dbReference>
<reference evidence="1" key="1">
    <citation type="submission" date="2023-04" db="EMBL/GenBank/DDBJ databases">
        <title>Draft Genome sequencing of Naganishia species isolated from polar environments using Oxford Nanopore Technology.</title>
        <authorList>
            <person name="Leo P."/>
            <person name="Venkateswaran K."/>
        </authorList>
    </citation>
    <scope>NUCLEOTIDE SEQUENCE</scope>
    <source>
        <strain evidence="1">MNA-CCFEE 5261</strain>
    </source>
</reference>
<evidence type="ECO:0000313" key="2">
    <source>
        <dbReference type="Proteomes" id="UP001241377"/>
    </source>
</evidence>
<organism evidence="1 2">
    <name type="scientific">Naganishia cerealis</name>
    <dbReference type="NCBI Taxonomy" id="610337"/>
    <lineage>
        <taxon>Eukaryota</taxon>
        <taxon>Fungi</taxon>
        <taxon>Dikarya</taxon>
        <taxon>Basidiomycota</taxon>
        <taxon>Agaricomycotina</taxon>
        <taxon>Tremellomycetes</taxon>
        <taxon>Filobasidiales</taxon>
        <taxon>Filobasidiaceae</taxon>
        <taxon>Naganishia</taxon>
    </lineage>
</organism>